<dbReference type="eggNOG" id="COG5184">
    <property type="taxonomic scope" value="Bacteria"/>
</dbReference>
<dbReference type="KEGG" id="sur:STAUR_0348"/>
<dbReference type="AlphaFoldDB" id="Q094F1"/>
<dbReference type="Proteomes" id="UP000032702">
    <property type="component" value="Unassembled WGS sequence"/>
</dbReference>
<reference evidence="2 4" key="1">
    <citation type="submission" date="2006-04" db="EMBL/GenBank/DDBJ databases">
        <authorList>
            <person name="Nierman W.C."/>
        </authorList>
    </citation>
    <scope>NUCLEOTIDE SEQUENCE [LARGE SCALE GENOMIC DNA]</scope>
    <source>
        <strain evidence="2 4">DW4/3-1</strain>
    </source>
</reference>
<sequence length="492" mass="51871">MMARGLSWKRCIRGVGISVALTLMGCGPVMDSARDEAGGEQGTWEDPIRIPNSLLTRALVFNAMTTNRQAIGWLKENSLTALFTPPGIPYLQTQLLDSNAQWVMSYLVGCALSAGQPLVWKNPLTNTNQVWTGEAGLCPEWATSVPSDACLERVSACLLARNNPFGRRVDLSMRGQNPSNPNTFGLDLQTRPSGYYPGVSTPVASLAACTSTQSGASRNCGWTRDYMGACTPGSPVRVGAGGFLSPSCSGAPLGSTTSGQMLLRVCGDIATCDDTAKLNLTSTCSASLPPAGTFTCPASGYFNVMTAPSNSSGQASGTVAVAAPHAYRLSEAEVFPVREGAYYGTVFDAKALAIEIRVDGYQPVAVDVATNRVLGPASSASVSGSVYRKMYSCYDANWTSGYAAATYRVCADPANLEDCAAQVEGACLEPTLPSFPNSKCATGDGPMVVGDGDYEGCRSNDNYLWTNPVTVFLHAPCDVLAGYKNPTLCQRR</sequence>
<organism evidence="2 4">
    <name type="scientific">Stigmatella aurantiaca (strain DW4/3-1)</name>
    <dbReference type="NCBI Taxonomy" id="378806"/>
    <lineage>
        <taxon>Bacteria</taxon>
        <taxon>Pseudomonadati</taxon>
        <taxon>Myxococcota</taxon>
        <taxon>Myxococcia</taxon>
        <taxon>Myxococcales</taxon>
        <taxon>Cystobacterineae</taxon>
        <taxon>Archangiaceae</taxon>
        <taxon>Stigmatella</taxon>
    </lineage>
</organism>
<evidence type="ECO:0000313" key="4">
    <source>
        <dbReference type="Proteomes" id="UP000032702"/>
    </source>
</evidence>
<dbReference type="HOGENOM" id="CLU_522462_0_0_7"/>
<dbReference type="PROSITE" id="PS51257">
    <property type="entry name" value="PROKAR_LIPOPROTEIN"/>
    <property type="match status" value="1"/>
</dbReference>
<evidence type="ECO:0000313" key="1">
    <source>
        <dbReference type="EMBL" id="ADO68157.1"/>
    </source>
</evidence>
<reference evidence="1 3" key="2">
    <citation type="journal article" date="2011" name="Mol. Biol. Evol.">
        <title>Comparative genomic analysis of fruiting body formation in Myxococcales.</title>
        <authorList>
            <person name="Huntley S."/>
            <person name="Hamann N."/>
            <person name="Wegener-Feldbrugge S."/>
            <person name="Treuner-Lange A."/>
            <person name="Kube M."/>
            <person name="Reinhardt R."/>
            <person name="Klages S."/>
            <person name="Muller R."/>
            <person name="Ronning C.M."/>
            <person name="Nierman W.C."/>
            <person name="Sogaard-Andersen L."/>
        </authorList>
    </citation>
    <scope>NUCLEOTIDE SEQUENCE [LARGE SCALE GENOMIC DNA]</scope>
    <source>
        <strain evidence="1 3">DW4/3-1</strain>
    </source>
</reference>
<dbReference type="PATRIC" id="fig|378806.16.peg.6321"/>
<evidence type="ECO:0000313" key="3">
    <source>
        <dbReference type="Proteomes" id="UP000001351"/>
    </source>
</evidence>
<dbReference type="RefSeq" id="WP_002613338.1">
    <property type="nucleotide sequence ID" value="NC_014623.1"/>
</dbReference>
<protein>
    <submittedName>
        <fullName evidence="1">Lipoprotein</fullName>
    </submittedName>
</protein>
<proteinExistence type="predicted"/>
<dbReference type="EMBL" id="CP002271">
    <property type="protein sequence ID" value="ADO68157.1"/>
    <property type="molecule type" value="Genomic_DNA"/>
</dbReference>
<dbReference type="STRING" id="378806.STAUR_0348"/>
<gene>
    <name evidence="1" type="ordered locus">STAUR_0348</name>
    <name evidence="2" type="ORF">STIAU_2651</name>
</gene>
<keyword evidence="1" id="KW-0449">Lipoprotein</keyword>
<accession>Q094F1</accession>
<dbReference type="EMBL" id="AAMD01000040">
    <property type="protein sequence ID" value="EAU67108.1"/>
    <property type="molecule type" value="Genomic_DNA"/>
</dbReference>
<dbReference type="Proteomes" id="UP000001351">
    <property type="component" value="Chromosome"/>
</dbReference>
<keyword evidence="3" id="KW-1185">Reference proteome</keyword>
<evidence type="ECO:0000313" key="2">
    <source>
        <dbReference type="EMBL" id="EAU67108.1"/>
    </source>
</evidence>
<name>Q094F1_STIAD</name>
<dbReference type="OrthoDB" id="5482852at2"/>